<dbReference type="Pfam" id="PF01535">
    <property type="entry name" value="PPR"/>
    <property type="match status" value="2"/>
</dbReference>
<dbReference type="EMBL" id="CACTIH010002043">
    <property type="protein sequence ID" value="CAA2972243.1"/>
    <property type="molecule type" value="Genomic_DNA"/>
</dbReference>
<evidence type="ECO:0000313" key="4">
    <source>
        <dbReference type="Proteomes" id="UP000594638"/>
    </source>
</evidence>
<comment type="similarity">
    <text evidence="1">Belongs to the PPR family. P subfamily.</text>
</comment>
<dbReference type="InterPro" id="IPR002885">
    <property type="entry name" value="PPR_rpt"/>
</dbReference>
<reference evidence="3 4" key="1">
    <citation type="submission" date="2019-12" db="EMBL/GenBank/DDBJ databases">
        <authorList>
            <person name="Alioto T."/>
            <person name="Alioto T."/>
            <person name="Gomez Garrido J."/>
        </authorList>
    </citation>
    <scope>NUCLEOTIDE SEQUENCE [LARGE SCALE GENOMIC DNA]</scope>
</reference>
<organism evidence="3 4">
    <name type="scientific">Olea europaea subsp. europaea</name>
    <dbReference type="NCBI Taxonomy" id="158383"/>
    <lineage>
        <taxon>Eukaryota</taxon>
        <taxon>Viridiplantae</taxon>
        <taxon>Streptophyta</taxon>
        <taxon>Embryophyta</taxon>
        <taxon>Tracheophyta</taxon>
        <taxon>Spermatophyta</taxon>
        <taxon>Magnoliopsida</taxon>
        <taxon>eudicotyledons</taxon>
        <taxon>Gunneridae</taxon>
        <taxon>Pentapetalae</taxon>
        <taxon>asterids</taxon>
        <taxon>lamiids</taxon>
        <taxon>Lamiales</taxon>
        <taxon>Oleaceae</taxon>
        <taxon>Oleeae</taxon>
        <taxon>Olea</taxon>
    </lineage>
</organism>
<dbReference type="Gene3D" id="1.25.40.10">
    <property type="entry name" value="Tetratricopeptide repeat domain"/>
    <property type="match status" value="2"/>
</dbReference>
<comment type="caution">
    <text evidence="3">The sequence shown here is derived from an EMBL/GenBank/DDBJ whole genome shotgun (WGS) entry which is preliminary data.</text>
</comment>
<dbReference type="OrthoDB" id="185373at2759"/>
<dbReference type="Proteomes" id="UP000594638">
    <property type="component" value="Unassembled WGS sequence"/>
</dbReference>
<evidence type="ECO:0000256" key="2">
    <source>
        <dbReference type="ARBA" id="ARBA00022737"/>
    </source>
</evidence>
<gene>
    <name evidence="3" type="ORF">OLEA9_A039667</name>
</gene>
<sequence>MDLEFDEFTCVTVISACGREGIYDEALSSQMKENHCPPDSVTCKELVAACFLEKRTSLIGTMTQKGILPNAVTCTTVIDAHGKTGKESKALACEFV</sequence>
<evidence type="ECO:0000313" key="3">
    <source>
        <dbReference type="EMBL" id="CAA2972243.1"/>
    </source>
</evidence>
<keyword evidence="2" id="KW-0677">Repeat</keyword>
<name>A0A8S0QZT3_OLEEU</name>
<dbReference type="PANTHER" id="PTHR47447">
    <property type="entry name" value="OS03G0856100 PROTEIN"/>
    <property type="match status" value="1"/>
</dbReference>
<protein>
    <submittedName>
        <fullName evidence="3">Uncharacterized protein</fullName>
    </submittedName>
</protein>
<keyword evidence="4" id="KW-1185">Reference proteome</keyword>
<accession>A0A8S0QZT3</accession>
<dbReference type="InterPro" id="IPR011990">
    <property type="entry name" value="TPR-like_helical_dom_sf"/>
</dbReference>
<dbReference type="Gramene" id="OE9A039667T1">
    <property type="protein sequence ID" value="OE9A039667C1"/>
    <property type="gene ID" value="OE9A039667"/>
</dbReference>
<proteinExistence type="inferred from homology"/>
<dbReference type="PANTHER" id="PTHR47447:SF17">
    <property type="entry name" value="OS12G0638900 PROTEIN"/>
    <property type="match status" value="1"/>
</dbReference>
<evidence type="ECO:0000256" key="1">
    <source>
        <dbReference type="ARBA" id="ARBA00007626"/>
    </source>
</evidence>
<dbReference type="AlphaFoldDB" id="A0A8S0QZT3"/>